<name>A0A7J5TZ28_9BACT</name>
<organism evidence="1 2">
    <name type="scientific">Rudanella paleaurantiibacter</name>
    <dbReference type="NCBI Taxonomy" id="2614655"/>
    <lineage>
        <taxon>Bacteria</taxon>
        <taxon>Pseudomonadati</taxon>
        <taxon>Bacteroidota</taxon>
        <taxon>Cytophagia</taxon>
        <taxon>Cytophagales</taxon>
        <taxon>Cytophagaceae</taxon>
        <taxon>Rudanella</taxon>
    </lineage>
</organism>
<evidence type="ECO:0000313" key="2">
    <source>
        <dbReference type="Proteomes" id="UP000488299"/>
    </source>
</evidence>
<dbReference type="Proteomes" id="UP000488299">
    <property type="component" value="Unassembled WGS sequence"/>
</dbReference>
<keyword evidence="2" id="KW-1185">Reference proteome</keyword>
<dbReference type="RefSeq" id="WP_152124808.1">
    <property type="nucleotide sequence ID" value="NZ_WELI01000005.1"/>
</dbReference>
<accession>A0A7J5TZ28</accession>
<gene>
    <name evidence="1" type="ORF">F5984_13620</name>
</gene>
<dbReference type="EMBL" id="WELI01000005">
    <property type="protein sequence ID" value="KAB7730207.1"/>
    <property type="molecule type" value="Genomic_DNA"/>
</dbReference>
<comment type="caution">
    <text evidence="1">The sequence shown here is derived from an EMBL/GenBank/DDBJ whole genome shotgun (WGS) entry which is preliminary data.</text>
</comment>
<dbReference type="AlphaFoldDB" id="A0A7J5TZ28"/>
<sequence>MRSLDANWLTQDWIDAEYKKYVVLAYLQAVQKRFDERKLCPDIPELRNHYEAGLRFRRRKGTLNERFPKRVAGISGPPPRIEYKSEVTEDPIMAEVDAIVDFALPRFNQMLTDGLQIWQDIAAKLTLEPVGLLPIKPAEGYLFLHFRRGYETAIYQFALTLYAEGTPGGRLVRFQFVDRVRRGLTTPFEHLKLDLIRRYQHLPNPATYRLESELPYPEEETLLPIAQQLIAKALA</sequence>
<proteinExistence type="predicted"/>
<evidence type="ECO:0000313" key="1">
    <source>
        <dbReference type="EMBL" id="KAB7730207.1"/>
    </source>
</evidence>
<reference evidence="1 2" key="1">
    <citation type="submission" date="2019-10" db="EMBL/GenBank/DDBJ databases">
        <title>Rudanella paleaurantiibacter sp. nov., isolated from sludge.</title>
        <authorList>
            <person name="Xu S.Q."/>
        </authorList>
    </citation>
    <scope>NUCLEOTIDE SEQUENCE [LARGE SCALE GENOMIC DNA]</scope>
    <source>
        <strain evidence="1 2">HX-22-17</strain>
    </source>
</reference>
<protein>
    <submittedName>
        <fullName evidence="1">Uncharacterized protein</fullName>
    </submittedName>
</protein>